<dbReference type="EMBL" id="LT598479">
    <property type="protein sequence ID" value="SCU82966.1"/>
    <property type="molecule type" value="Genomic_DNA"/>
</dbReference>
<sequence length="518" mass="59446">MTEDQVSQEWERLCMLGHARKMGHIENYFAVAQRQDFYSNFGLYCEMNQSFSLDQLTSALRAICLENPILLHTVVENRSASDHGFYQSDQYLSKPWPEHDFIRVLRKVHISDVLLNTEEQNHDIVVQVLDEFKNNGGHYTSQIFELLNSVRIPYTHNTRPNWRILYFPEDSETQCRKFLFLSNHCCSDGVSAANFVQDLKERLNDPEMPFVNSGVIFNYNDDCLVLPRLPAPIETKLDYKAPKTFLARMIGCQLLRELSGYKSAGPPVKRVSEPGGSEFHSFFLNFTAQELAQVKLKMKNRVHSKCTFTPFLQACWFATVHKCGKILTHSFRERLTNILVAMNSTRLLPSNDPKLQRDYRFGCNVGGSHYNYQVSSFDVADDSNAFWRLVEYYYDVFGEAKRQNHYLCPLGALMSDQTYEKKNLDLVLAHAFLGKPRLGTMLSNLGFFSQQNGGGEYRIRDLIFAQAMGSFRFTFALNCCATDVGGLNIVLCAAKGALRSHRDWNDVCELFKSIMLKI</sequence>
<dbReference type="PANTHER" id="PTHR28037:SF1">
    <property type="entry name" value="ALCOHOL O-ACETYLTRANSFERASE 1-RELATED"/>
    <property type="match status" value="1"/>
</dbReference>
<dbReference type="AlphaFoldDB" id="A0A1G4J0F5"/>
<reference evidence="2" key="1">
    <citation type="submission" date="2016-03" db="EMBL/GenBank/DDBJ databases">
        <authorList>
            <person name="Devillers Hugo."/>
        </authorList>
    </citation>
    <scope>NUCLEOTIDE SEQUENCE [LARGE SCALE GENOMIC DNA]</scope>
</reference>
<proteinExistence type="predicted"/>
<gene>
    <name evidence="1" type="ORF">LAME_0C03510G</name>
</gene>
<dbReference type="Pfam" id="PF07247">
    <property type="entry name" value="AATase"/>
    <property type="match status" value="1"/>
</dbReference>
<organism evidence="1 2">
    <name type="scientific">Lachancea meyersii CBS 8951</name>
    <dbReference type="NCBI Taxonomy" id="1266667"/>
    <lineage>
        <taxon>Eukaryota</taxon>
        <taxon>Fungi</taxon>
        <taxon>Dikarya</taxon>
        <taxon>Ascomycota</taxon>
        <taxon>Saccharomycotina</taxon>
        <taxon>Saccharomycetes</taxon>
        <taxon>Saccharomycetales</taxon>
        <taxon>Saccharomycetaceae</taxon>
        <taxon>Lachancea</taxon>
    </lineage>
</organism>
<dbReference type="Proteomes" id="UP000191144">
    <property type="component" value="Chromosome C"/>
</dbReference>
<dbReference type="PANTHER" id="PTHR28037">
    <property type="entry name" value="ALCOHOL O-ACETYLTRANSFERASE 1-RELATED"/>
    <property type="match status" value="1"/>
</dbReference>
<dbReference type="OrthoDB" id="3979966at2759"/>
<dbReference type="GO" id="GO:0008080">
    <property type="term" value="F:N-acetyltransferase activity"/>
    <property type="evidence" value="ECO:0007669"/>
    <property type="project" value="TreeGrafter"/>
</dbReference>
<dbReference type="SUPFAM" id="SSF52777">
    <property type="entry name" value="CoA-dependent acyltransferases"/>
    <property type="match status" value="1"/>
</dbReference>
<evidence type="ECO:0000313" key="2">
    <source>
        <dbReference type="Proteomes" id="UP000191144"/>
    </source>
</evidence>
<dbReference type="InterPro" id="IPR010828">
    <property type="entry name" value="Atf2/Sli1-like"/>
</dbReference>
<dbReference type="InterPro" id="IPR052058">
    <property type="entry name" value="Alcohol_O-acetyltransferase"/>
</dbReference>
<name>A0A1G4J0F5_9SACH</name>
<protein>
    <submittedName>
        <fullName evidence="1">LAME_0C03510g1_1</fullName>
    </submittedName>
</protein>
<accession>A0A1G4J0F5</accession>
<keyword evidence="2" id="KW-1185">Reference proteome</keyword>
<evidence type="ECO:0000313" key="1">
    <source>
        <dbReference type="EMBL" id="SCU82966.1"/>
    </source>
</evidence>